<reference evidence="2" key="1">
    <citation type="submission" date="2019-06" db="EMBL/GenBank/DDBJ databases">
        <authorList>
            <person name="Zheng W."/>
        </authorList>
    </citation>
    <scope>NUCLEOTIDE SEQUENCE</scope>
    <source>
        <strain evidence="2">QDHG01</strain>
    </source>
</reference>
<feature type="coiled-coil region" evidence="1">
    <location>
        <begin position="117"/>
        <end position="186"/>
    </location>
</feature>
<dbReference type="Proteomes" id="UP000785679">
    <property type="component" value="Unassembled WGS sequence"/>
</dbReference>
<evidence type="ECO:0000313" key="2">
    <source>
        <dbReference type="EMBL" id="TNV84813.1"/>
    </source>
</evidence>
<sequence>MVSAFKILQAQQRSSAEIAGSYQQQLEQISFTNLQLQATLEVNNIERQVLGGQVQGLHALIPIVENYKHLEDSRTFREEIMLNKLTECELDKSRLEGEIHNCLTDRNEIMSSFNVYKHQTTKQLEEKQLALNTFKQEMKGYIDEAQGKKTELEATLALLQKATAENQDLRAEMDKLRQRISMLRQNRNWNLSSKIKQKYCKNCKREYLEQENFNWSCRVHRSSWGGDIWWCCGKTTKGAPGKYKFSIKLCKQGASTKSISVRKMRRRQMS</sequence>
<evidence type="ECO:0000256" key="1">
    <source>
        <dbReference type="SAM" id="Coils"/>
    </source>
</evidence>
<dbReference type="EMBL" id="RRYP01002398">
    <property type="protein sequence ID" value="TNV84813.1"/>
    <property type="molecule type" value="Genomic_DNA"/>
</dbReference>
<dbReference type="AlphaFoldDB" id="A0A8J8T844"/>
<proteinExistence type="predicted"/>
<protein>
    <submittedName>
        <fullName evidence="2">Uncharacterized protein</fullName>
    </submittedName>
</protein>
<gene>
    <name evidence="2" type="ORF">FGO68_gene13458</name>
</gene>
<keyword evidence="3" id="KW-1185">Reference proteome</keyword>
<name>A0A8J8T844_HALGN</name>
<comment type="caution">
    <text evidence="2">The sequence shown here is derived from an EMBL/GenBank/DDBJ whole genome shotgun (WGS) entry which is preliminary data.</text>
</comment>
<accession>A0A8J8T844</accession>
<organism evidence="2 3">
    <name type="scientific">Halteria grandinella</name>
    <dbReference type="NCBI Taxonomy" id="5974"/>
    <lineage>
        <taxon>Eukaryota</taxon>
        <taxon>Sar</taxon>
        <taxon>Alveolata</taxon>
        <taxon>Ciliophora</taxon>
        <taxon>Intramacronucleata</taxon>
        <taxon>Spirotrichea</taxon>
        <taxon>Stichotrichia</taxon>
        <taxon>Sporadotrichida</taxon>
        <taxon>Halteriidae</taxon>
        <taxon>Halteria</taxon>
    </lineage>
</organism>
<dbReference type="OrthoDB" id="313515at2759"/>
<keyword evidence="1" id="KW-0175">Coiled coil</keyword>
<evidence type="ECO:0000313" key="3">
    <source>
        <dbReference type="Proteomes" id="UP000785679"/>
    </source>
</evidence>